<dbReference type="AlphaFoldDB" id="A0AAV0YUD7"/>
<organism evidence="1 2">
    <name type="scientific">Vicia faba</name>
    <name type="common">Broad bean</name>
    <name type="synonym">Faba vulgaris</name>
    <dbReference type="NCBI Taxonomy" id="3906"/>
    <lineage>
        <taxon>Eukaryota</taxon>
        <taxon>Viridiplantae</taxon>
        <taxon>Streptophyta</taxon>
        <taxon>Embryophyta</taxon>
        <taxon>Tracheophyta</taxon>
        <taxon>Spermatophyta</taxon>
        <taxon>Magnoliopsida</taxon>
        <taxon>eudicotyledons</taxon>
        <taxon>Gunneridae</taxon>
        <taxon>Pentapetalae</taxon>
        <taxon>rosids</taxon>
        <taxon>fabids</taxon>
        <taxon>Fabales</taxon>
        <taxon>Fabaceae</taxon>
        <taxon>Papilionoideae</taxon>
        <taxon>50 kb inversion clade</taxon>
        <taxon>NPAAA clade</taxon>
        <taxon>Hologalegina</taxon>
        <taxon>IRL clade</taxon>
        <taxon>Fabeae</taxon>
        <taxon>Vicia</taxon>
    </lineage>
</organism>
<evidence type="ECO:0000313" key="1">
    <source>
        <dbReference type="EMBL" id="CAI8589009.1"/>
    </source>
</evidence>
<keyword evidence="2" id="KW-1185">Reference proteome</keyword>
<protein>
    <submittedName>
        <fullName evidence="1">Uncharacterized protein</fullName>
    </submittedName>
</protein>
<sequence>MSEAFAIEIGLTTFNGDGASLGNLGPPACSGIVRDFDDQFLGAFSLLLGDSNSLIVKLSVAMSVNCVNITANFSFVASHIYREEDSCVDSVYNLGLTVTNYISFDSIPQILRADFVKNKLNLPFFRLCSS</sequence>
<evidence type="ECO:0000313" key="2">
    <source>
        <dbReference type="Proteomes" id="UP001157006"/>
    </source>
</evidence>
<dbReference type="EMBL" id="OX451736">
    <property type="protein sequence ID" value="CAI8589009.1"/>
    <property type="molecule type" value="Genomic_DNA"/>
</dbReference>
<dbReference type="Proteomes" id="UP001157006">
    <property type="component" value="Chromosome 1L"/>
</dbReference>
<proteinExistence type="predicted"/>
<accession>A0AAV0YUD7</accession>
<reference evidence="1 2" key="1">
    <citation type="submission" date="2023-01" db="EMBL/GenBank/DDBJ databases">
        <authorList>
            <person name="Kreplak J."/>
        </authorList>
    </citation>
    <scope>NUCLEOTIDE SEQUENCE [LARGE SCALE GENOMIC DNA]</scope>
</reference>
<gene>
    <name evidence="1" type="ORF">VFH_I374320</name>
</gene>
<name>A0AAV0YUD7_VICFA</name>